<gene>
    <name evidence="1" type="ORF">MTR62_12940</name>
</gene>
<evidence type="ECO:0000313" key="1">
    <source>
        <dbReference type="EMBL" id="MCJ2183589.1"/>
    </source>
</evidence>
<dbReference type="SUPFAM" id="SSF159501">
    <property type="entry name" value="EreA/ChaN-like"/>
    <property type="match status" value="1"/>
</dbReference>
<comment type="caution">
    <text evidence="1">The sequence shown here is derived from an EMBL/GenBank/DDBJ whole genome shotgun (WGS) entry which is preliminary data.</text>
</comment>
<keyword evidence="2" id="KW-1185">Reference proteome</keyword>
<organism evidence="1 2">
    <name type="scientific">Novosphingobium organovorum</name>
    <dbReference type="NCBI Taxonomy" id="2930092"/>
    <lineage>
        <taxon>Bacteria</taxon>
        <taxon>Pseudomonadati</taxon>
        <taxon>Pseudomonadota</taxon>
        <taxon>Alphaproteobacteria</taxon>
        <taxon>Sphingomonadales</taxon>
        <taxon>Sphingomonadaceae</taxon>
        <taxon>Novosphingobium</taxon>
    </lineage>
</organism>
<reference evidence="1" key="1">
    <citation type="submission" date="2022-03" db="EMBL/GenBank/DDBJ databases">
        <title>Identification of a novel bacterium isolated from mangrove sediments.</title>
        <authorList>
            <person name="Pan X."/>
        </authorList>
    </citation>
    <scope>NUCLEOTIDE SEQUENCE</scope>
    <source>
        <strain evidence="1">B1949</strain>
    </source>
</reference>
<protein>
    <submittedName>
        <fullName evidence="1">Erythromycin esterase family protein</fullName>
    </submittedName>
</protein>
<accession>A0ABT0BEV8</accession>
<dbReference type="Gene3D" id="3.40.1660.10">
    <property type="entry name" value="EreA-like (biosynthetic domain)"/>
    <property type="match status" value="1"/>
</dbReference>
<proteinExistence type="predicted"/>
<evidence type="ECO:0000313" key="2">
    <source>
        <dbReference type="Proteomes" id="UP001162881"/>
    </source>
</evidence>
<dbReference type="RefSeq" id="WP_244021538.1">
    <property type="nucleotide sequence ID" value="NZ_JALHLF010000053.1"/>
</dbReference>
<dbReference type="Pfam" id="PF05139">
    <property type="entry name" value="Erythro_esteras"/>
    <property type="match status" value="1"/>
</dbReference>
<feature type="non-terminal residue" evidence="1">
    <location>
        <position position="1"/>
    </location>
</feature>
<dbReference type="Proteomes" id="UP001162881">
    <property type="component" value="Unassembled WGS sequence"/>
</dbReference>
<name>A0ABT0BEV8_9SPHN</name>
<dbReference type="EMBL" id="JALHLF010000053">
    <property type="protein sequence ID" value="MCJ2183589.1"/>
    <property type="molecule type" value="Genomic_DNA"/>
</dbReference>
<sequence>PHFALGQWGQRPRAERRALTRALDRIEAVLRRSDSGDGADDANLAYARQNLRVARASARMFALWPRTLPASGLPPEGYRAADARDAQMADTVLWALARTRAPVLVYAHDAHVITAPLTGSIWDAYRRPARPMGRVLRERLGRGLFVIAASMGRVAPGSALPAGPAGTLDRDLAQLTAPASPLGASPLGTSPLGEEGAPGAFWLPIPARGPLAARWDRPRTLTVNFDNSLSLRPRAGADALVFFPELHAASVDTRSAN</sequence>
<dbReference type="InterPro" id="IPR007815">
    <property type="entry name" value="Emycin_Estase"/>
</dbReference>